<dbReference type="Gene3D" id="3.40.1350.10">
    <property type="match status" value="1"/>
</dbReference>
<proteinExistence type="predicted"/>
<dbReference type="SUPFAM" id="SSF52980">
    <property type="entry name" value="Restriction endonuclease-like"/>
    <property type="match status" value="1"/>
</dbReference>
<feature type="transmembrane region" description="Helical" evidence="1">
    <location>
        <begin position="6"/>
        <end position="24"/>
    </location>
</feature>
<keyword evidence="1" id="KW-1133">Transmembrane helix</keyword>
<name>A0A1Z4KUQ7_ANAVA</name>
<evidence type="ECO:0000313" key="3">
    <source>
        <dbReference type="EMBL" id="BAY72623.1"/>
    </source>
</evidence>
<accession>A0A1Z4KUQ7</accession>
<evidence type="ECO:0000256" key="1">
    <source>
        <dbReference type="SAM" id="Phobius"/>
    </source>
</evidence>
<evidence type="ECO:0000313" key="4">
    <source>
        <dbReference type="Proteomes" id="UP000217507"/>
    </source>
</evidence>
<dbReference type="Proteomes" id="UP000217507">
    <property type="component" value="Plasmid Plasmid1 dna"/>
</dbReference>
<dbReference type="InterPro" id="IPR052906">
    <property type="entry name" value="Type_IV_Methyl-Rstrct_Enzyme"/>
</dbReference>
<dbReference type="AlphaFoldDB" id="A0A1Z4KUQ7"/>
<dbReference type="PANTHER" id="PTHR30015:SF7">
    <property type="entry name" value="TYPE IV METHYL-DIRECTED RESTRICTION ENZYME ECOKMRR"/>
    <property type="match status" value="1"/>
</dbReference>
<feature type="domain" description="Restriction endonuclease type IV Mrr" evidence="2">
    <location>
        <begin position="70"/>
        <end position="180"/>
    </location>
</feature>
<dbReference type="Pfam" id="PF04471">
    <property type="entry name" value="Mrr_cat"/>
    <property type="match status" value="1"/>
</dbReference>
<geneLocation type="plasmid" evidence="3">
    <name>plasmid1</name>
</geneLocation>
<protein>
    <recommendedName>
        <fullName evidence="2">Restriction endonuclease type IV Mrr domain-containing protein</fullName>
    </recommendedName>
</protein>
<dbReference type="InterPro" id="IPR007560">
    <property type="entry name" value="Restrct_endonuc_IV_Mrr"/>
</dbReference>
<dbReference type="PANTHER" id="PTHR30015">
    <property type="entry name" value="MRR RESTRICTION SYSTEM PROTEIN"/>
    <property type="match status" value="1"/>
</dbReference>
<dbReference type="GO" id="GO:0009307">
    <property type="term" value="P:DNA restriction-modification system"/>
    <property type="evidence" value="ECO:0007669"/>
    <property type="project" value="InterPro"/>
</dbReference>
<evidence type="ECO:0000259" key="2">
    <source>
        <dbReference type="Pfam" id="PF04471"/>
    </source>
</evidence>
<dbReference type="GO" id="GO:0003677">
    <property type="term" value="F:DNA binding"/>
    <property type="evidence" value="ECO:0007669"/>
    <property type="project" value="InterPro"/>
</dbReference>
<organism evidence="3 4">
    <name type="scientific">Trichormus variabilis NIES-23</name>
    <dbReference type="NCBI Taxonomy" id="1973479"/>
    <lineage>
        <taxon>Bacteria</taxon>
        <taxon>Bacillati</taxon>
        <taxon>Cyanobacteriota</taxon>
        <taxon>Cyanophyceae</taxon>
        <taxon>Nostocales</taxon>
        <taxon>Nostocaceae</taxon>
        <taxon>Trichormus</taxon>
    </lineage>
</organism>
<gene>
    <name evidence="3" type="ORF">NIES23_54510</name>
</gene>
<dbReference type="InterPro" id="IPR011335">
    <property type="entry name" value="Restrct_endonuc-II-like"/>
</dbReference>
<dbReference type="InterPro" id="IPR011856">
    <property type="entry name" value="tRNA_endonuc-like_dom_sf"/>
</dbReference>
<sequence>MVLSVNQLIIIFILALILACLLLLGSKKSRYLPKNIRHQRRITKGEAVLERINKIIAEHQESLPAVLAYLRKIDPLVFEELLLSSFQRQGYKIKRNQRYTGDGGIDGHVWLHGQMYLVQAKRYKDSIKAEHLEEFAQVIVRHKASGGFFVHTGTTLAKSKSVLQQHPEIKLLSGQRLVDFLRCL</sequence>
<dbReference type="GO" id="GO:0015666">
    <property type="term" value="F:restriction endodeoxyribonuclease activity"/>
    <property type="evidence" value="ECO:0007669"/>
    <property type="project" value="TreeGrafter"/>
</dbReference>
<reference evidence="3 4" key="1">
    <citation type="submission" date="2017-06" db="EMBL/GenBank/DDBJ databases">
        <title>Genome sequencing of cyanobaciteial culture collection at National Institute for Environmental Studies (NIES).</title>
        <authorList>
            <person name="Hirose Y."/>
            <person name="Shimura Y."/>
            <person name="Fujisawa T."/>
            <person name="Nakamura Y."/>
            <person name="Kawachi M."/>
        </authorList>
    </citation>
    <scope>NUCLEOTIDE SEQUENCE [LARGE SCALE GENOMIC DNA]</scope>
    <source>
        <strain evidence="3 4">NIES-23</strain>
        <plasmid evidence="4">Plasmid Plasmid1 dna</plasmid>
    </source>
</reference>
<keyword evidence="1" id="KW-0812">Transmembrane</keyword>
<keyword evidence="1" id="KW-0472">Membrane</keyword>
<dbReference type="EMBL" id="AP018217">
    <property type="protein sequence ID" value="BAY72623.1"/>
    <property type="molecule type" value="Genomic_DNA"/>
</dbReference>
<keyword evidence="3" id="KW-0614">Plasmid</keyword>